<protein>
    <recommendedName>
        <fullName evidence="3">Fe2OG dioxygenase domain-containing protein</fullName>
    </recommendedName>
</protein>
<evidence type="ECO:0000313" key="2">
    <source>
        <dbReference type="Proteomes" id="UP000515512"/>
    </source>
</evidence>
<name>A0A7D6VAR0_9NOCA</name>
<reference evidence="1 2" key="1">
    <citation type="submission" date="2020-07" db="EMBL/GenBank/DDBJ databases">
        <authorList>
            <person name="Zhuang K."/>
            <person name="Ran Y."/>
        </authorList>
    </citation>
    <scope>NUCLEOTIDE SEQUENCE [LARGE SCALE GENOMIC DNA]</scope>
    <source>
        <strain evidence="1 2">WCH-YHL-001</strain>
    </source>
</reference>
<proteinExistence type="predicted"/>
<dbReference type="KEGG" id="nhu:H0264_23490"/>
<dbReference type="InterPro" id="IPR056470">
    <property type="entry name" value="BesD/HalB-like"/>
</dbReference>
<accession>A0A7D6VAR0</accession>
<dbReference type="Pfam" id="PF23169">
    <property type="entry name" value="HalD"/>
    <property type="match status" value="1"/>
</dbReference>
<dbReference type="EMBL" id="CP059399">
    <property type="protein sequence ID" value="QLY28337.1"/>
    <property type="molecule type" value="Genomic_DNA"/>
</dbReference>
<keyword evidence="2" id="KW-1185">Reference proteome</keyword>
<dbReference type="Proteomes" id="UP000515512">
    <property type="component" value="Chromosome"/>
</dbReference>
<gene>
    <name evidence="1" type="ORF">H0264_23490</name>
</gene>
<sequence>MRISLAYNQTPTAGAAVRAALRDRFAIEGYAPLPELFDAASLAGLDSELTRLELACTRRDFRMACMDGSPRHMTTLGGQAIATGSALIPRLYDDPSLRELLCAITGLELIAVPDPLERHVLNILHRPGDTHGAHIDDYPIALVVFLEAPPGPPDGGLLEYLSDSTDLRRFAMGQTRFAYHRRGDAYLLRSDTTAHRVTPLRRSGIRRVALNFAYTTEEFTPVRTSSAARLYGR</sequence>
<dbReference type="AlphaFoldDB" id="A0A7D6VAR0"/>
<evidence type="ECO:0008006" key="3">
    <source>
        <dbReference type="Google" id="ProtNLM"/>
    </source>
</evidence>
<evidence type="ECO:0000313" key="1">
    <source>
        <dbReference type="EMBL" id="QLY28337.1"/>
    </source>
</evidence>
<organism evidence="1 2">
    <name type="scientific">Nocardia huaxiensis</name>
    <dbReference type="NCBI Taxonomy" id="2755382"/>
    <lineage>
        <taxon>Bacteria</taxon>
        <taxon>Bacillati</taxon>
        <taxon>Actinomycetota</taxon>
        <taxon>Actinomycetes</taxon>
        <taxon>Mycobacteriales</taxon>
        <taxon>Nocardiaceae</taxon>
        <taxon>Nocardia</taxon>
    </lineage>
</organism>
<dbReference type="RefSeq" id="WP_181579545.1">
    <property type="nucleotide sequence ID" value="NZ_CP059399.1"/>
</dbReference>